<dbReference type="VEuPathDB" id="MicrosporidiaDB:EHP00_1189"/>
<dbReference type="EMBL" id="MNPJ01000009">
    <property type="protein sequence ID" value="OQS55458.1"/>
    <property type="molecule type" value="Genomic_DNA"/>
</dbReference>
<dbReference type="AlphaFoldDB" id="A0A1W0E898"/>
<comment type="caution">
    <text evidence="2">The sequence shown here is derived from an EMBL/GenBank/DDBJ whole genome shotgun (WGS) entry which is preliminary data.</text>
</comment>
<evidence type="ECO:0000256" key="1">
    <source>
        <dbReference type="SAM" id="SignalP"/>
    </source>
</evidence>
<feature type="signal peptide" evidence="1">
    <location>
        <begin position="1"/>
        <end position="18"/>
    </location>
</feature>
<sequence>MLLYLILYFFRSAFTAYASVHKPTLQNIQNITDLIKKQNQIIDVVKHQFNNSKQYITKIINANDSEESEYWNGKAYEFLYFLKIDEISLFNLKKDLKELEKHKKNNSSLDELSKMELFVQIEKTENYRENVFSQLLNYKIQIKSLN</sequence>
<name>A0A1W0E898_9MICR</name>
<dbReference type="Proteomes" id="UP000192758">
    <property type="component" value="Unassembled WGS sequence"/>
</dbReference>
<keyword evidence="3" id="KW-1185">Reference proteome</keyword>
<evidence type="ECO:0000313" key="2">
    <source>
        <dbReference type="EMBL" id="OQS55458.1"/>
    </source>
</evidence>
<evidence type="ECO:0000313" key="3">
    <source>
        <dbReference type="Proteomes" id="UP000192758"/>
    </source>
</evidence>
<keyword evidence="1" id="KW-0732">Signal</keyword>
<feature type="chain" id="PRO_5012619151" evidence="1">
    <location>
        <begin position="19"/>
        <end position="146"/>
    </location>
</feature>
<proteinExistence type="predicted"/>
<reference evidence="2 3" key="1">
    <citation type="journal article" date="2017" name="Environ. Microbiol.">
        <title>Decay of the glycolytic pathway and adaptation to intranuclear parasitism within Enterocytozoonidae microsporidia.</title>
        <authorList>
            <person name="Wiredu Boakye D."/>
            <person name="Jaroenlak P."/>
            <person name="Prachumwat A."/>
            <person name="Williams T.A."/>
            <person name="Bateman K.S."/>
            <person name="Itsathitphaisarn O."/>
            <person name="Sritunyalucksana K."/>
            <person name="Paszkiewicz K.H."/>
            <person name="Moore K.A."/>
            <person name="Stentiford G.D."/>
            <person name="Williams B.A."/>
        </authorList>
    </citation>
    <scope>NUCLEOTIDE SEQUENCE [LARGE SCALE GENOMIC DNA]</scope>
    <source>
        <strain evidence="2 3">TH1</strain>
    </source>
</reference>
<accession>A0A1W0E898</accession>
<protein>
    <submittedName>
        <fullName evidence="2">Uncharacterized protein</fullName>
    </submittedName>
</protein>
<gene>
    <name evidence="2" type="ORF">EHP00_1189</name>
</gene>
<organism evidence="2 3">
    <name type="scientific">Ecytonucleospora hepatopenaei</name>
    <dbReference type="NCBI Taxonomy" id="646526"/>
    <lineage>
        <taxon>Eukaryota</taxon>
        <taxon>Fungi</taxon>
        <taxon>Fungi incertae sedis</taxon>
        <taxon>Microsporidia</taxon>
        <taxon>Enterocytozoonidae</taxon>
        <taxon>Ecytonucleospora</taxon>
    </lineage>
</organism>